<evidence type="ECO:0000256" key="1">
    <source>
        <dbReference type="ARBA" id="ARBA00004123"/>
    </source>
</evidence>
<dbReference type="InterPro" id="IPR043584">
    <property type="entry name" value="WIP1/2/3/4/5/6"/>
</dbReference>
<dbReference type="PANTHER" id="PTHR45878">
    <property type="entry name" value="ZINC FINGER PROTEIN WIP2"/>
    <property type="match status" value="1"/>
</dbReference>
<comment type="subcellular location">
    <subcellularLocation>
        <location evidence="1">Nucleus</location>
    </subcellularLocation>
</comment>
<keyword evidence="6" id="KW-0805">Transcription regulation</keyword>
<dbReference type="SUPFAM" id="SSF57667">
    <property type="entry name" value="beta-beta-alpha zinc fingers"/>
    <property type="match status" value="2"/>
</dbReference>
<dbReference type="InterPro" id="IPR013087">
    <property type="entry name" value="Znf_C2H2_type"/>
</dbReference>
<evidence type="ECO:0000256" key="4">
    <source>
        <dbReference type="ARBA" id="ARBA00022771"/>
    </source>
</evidence>
<dbReference type="InterPro" id="IPR059161">
    <property type="entry name" value="Znf-C2H2_STOP1/2_3rd"/>
</dbReference>
<dbReference type="GO" id="GO:0080022">
    <property type="term" value="P:primary root development"/>
    <property type="evidence" value="ECO:0000318"/>
    <property type="project" value="GO_Central"/>
</dbReference>
<evidence type="ECO:0000259" key="11">
    <source>
        <dbReference type="PROSITE" id="PS50157"/>
    </source>
</evidence>
<dbReference type="Gene3D" id="3.30.160.60">
    <property type="entry name" value="Classic Zinc Finger"/>
    <property type="match status" value="2"/>
</dbReference>
<dbReference type="Proteomes" id="UP000235145">
    <property type="component" value="Unassembled WGS sequence"/>
</dbReference>
<dbReference type="Pfam" id="PF00096">
    <property type="entry name" value="zf-C2H2"/>
    <property type="match status" value="1"/>
</dbReference>
<keyword evidence="7" id="KW-0804">Transcription</keyword>
<dbReference type="EMBL" id="NBSK02000001">
    <property type="protein sequence ID" value="KAJ0226751.1"/>
    <property type="molecule type" value="Genomic_DNA"/>
</dbReference>
<dbReference type="GO" id="GO:0010468">
    <property type="term" value="P:regulation of gene expression"/>
    <property type="evidence" value="ECO:0000318"/>
    <property type="project" value="GO_Central"/>
</dbReference>
<evidence type="ECO:0000256" key="6">
    <source>
        <dbReference type="ARBA" id="ARBA00023015"/>
    </source>
</evidence>
<gene>
    <name evidence="12" type="ORF">LSAT_V11C100042770</name>
</gene>
<organism evidence="12 13">
    <name type="scientific">Lactuca sativa</name>
    <name type="common">Garden lettuce</name>
    <dbReference type="NCBI Taxonomy" id="4236"/>
    <lineage>
        <taxon>Eukaryota</taxon>
        <taxon>Viridiplantae</taxon>
        <taxon>Streptophyta</taxon>
        <taxon>Embryophyta</taxon>
        <taxon>Tracheophyta</taxon>
        <taxon>Spermatophyta</taxon>
        <taxon>Magnoliopsida</taxon>
        <taxon>eudicotyledons</taxon>
        <taxon>Gunneridae</taxon>
        <taxon>Pentapetalae</taxon>
        <taxon>asterids</taxon>
        <taxon>campanulids</taxon>
        <taxon>Asterales</taxon>
        <taxon>Asteraceae</taxon>
        <taxon>Cichorioideae</taxon>
        <taxon>Cichorieae</taxon>
        <taxon>Lactucinae</taxon>
        <taxon>Lactuca</taxon>
    </lineage>
</organism>
<keyword evidence="4 10" id="KW-0863">Zinc-finger</keyword>
<dbReference type="Gramene" id="rna-gnl|WGS:NBSK|LSAT_1X107620_mrna">
    <property type="protein sequence ID" value="cds-PLY83094.1"/>
    <property type="gene ID" value="gene-LSAT_1X107620"/>
</dbReference>
<keyword evidence="5" id="KW-0862">Zinc</keyword>
<protein>
    <recommendedName>
        <fullName evidence="11">C2H2-type domain-containing protein</fullName>
    </recommendedName>
</protein>
<dbReference type="AlphaFoldDB" id="A0A9R1WQC8"/>
<dbReference type="PANTHER" id="PTHR45878:SF22">
    <property type="entry name" value="ZINC FINGER C2H2-TYPE_INTEGRASE DNA-BINDING DOMAIN-CONTAINING PROTEIN-RELATED"/>
    <property type="match status" value="1"/>
</dbReference>
<dbReference type="Pfam" id="PF23115">
    <property type="entry name" value="zf-C2H2_STOP2_3rd"/>
    <property type="match status" value="1"/>
</dbReference>
<dbReference type="FunFam" id="3.30.160.60:FF:000523">
    <property type="entry name" value="Zinc finger protein WIP2"/>
    <property type="match status" value="1"/>
</dbReference>
<evidence type="ECO:0000256" key="3">
    <source>
        <dbReference type="ARBA" id="ARBA00022737"/>
    </source>
</evidence>
<dbReference type="FunFam" id="3.30.160.60:FF:000100">
    <property type="entry name" value="Zinc finger 45-like"/>
    <property type="match status" value="1"/>
</dbReference>
<evidence type="ECO:0000256" key="9">
    <source>
        <dbReference type="ARBA" id="ARBA00023452"/>
    </source>
</evidence>
<evidence type="ECO:0000256" key="2">
    <source>
        <dbReference type="ARBA" id="ARBA00022723"/>
    </source>
</evidence>
<dbReference type="InterPro" id="IPR036236">
    <property type="entry name" value="Znf_C2H2_sf"/>
</dbReference>
<comment type="similarity">
    <text evidence="9">Belongs to the WIP C2H2-type zinc-finger protein family.</text>
</comment>
<dbReference type="InterPro" id="IPR055187">
    <property type="entry name" value="C2CH-3rd_BIRD-IDD"/>
</dbReference>
<evidence type="ECO:0000313" key="12">
    <source>
        <dbReference type="EMBL" id="KAJ0226751.1"/>
    </source>
</evidence>
<name>A0A9R1WQC8_LACSA</name>
<comment type="caution">
    <text evidence="12">The sequence shown here is derived from an EMBL/GenBank/DDBJ whole genome shotgun (WGS) entry which is preliminary data.</text>
</comment>
<keyword evidence="3" id="KW-0677">Repeat</keyword>
<keyword evidence="2" id="KW-0479">Metal-binding</keyword>
<dbReference type="GO" id="GO:0008270">
    <property type="term" value="F:zinc ion binding"/>
    <property type="evidence" value="ECO:0007669"/>
    <property type="project" value="UniProtKB-KW"/>
</dbReference>
<dbReference type="OrthoDB" id="6077919at2759"/>
<proteinExistence type="inferred from homology"/>
<dbReference type="GO" id="GO:0003700">
    <property type="term" value="F:DNA-binding transcription factor activity"/>
    <property type="evidence" value="ECO:0007669"/>
    <property type="project" value="InterPro"/>
</dbReference>
<dbReference type="GO" id="GO:0005634">
    <property type="term" value="C:nucleus"/>
    <property type="evidence" value="ECO:0000318"/>
    <property type="project" value="GO_Central"/>
</dbReference>
<reference evidence="12 13" key="1">
    <citation type="journal article" date="2017" name="Nat. Commun.">
        <title>Genome assembly with in vitro proximity ligation data and whole-genome triplication in lettuce.</title>
        <authorList>
            <person name="Reyes-Chin-Wo S."/>
            <person name="Wang Z."/>
            <person name="Yang X."/>
            <person name="Kozik A."/>
            <person name="Arikit S."/>
            <person name="Song C."/>
            <person name="Xia L."/>
            <person name="Froenicke L."/>
            <person name="Lavelle D.O."/>
            <person name="Truco M.J."/>
            <person name="Xia R."/>
            <person name="Zhu S."/>
            <person name="Xu C."/>
            <person name="Xu H."/>
            <person name="Xu X."/>
            <person name="Cox K."/>
            <person name="Korf I."/>
            <person name="Meyers B.C."/>
            <person name="Michelmore R.W."/>
        </authorList>
    </citation>
    <scope>NUCLEOTIDE SEQUENCE [LARGE SCALE GENOMIC DNA]</scope>
    <source>
        <strain evidence="13">cv. Salinas</strain>
        <tissue evidence="12">Seedlings</tissue>
    </source>
</reference>
<keyword evidence="8" id="KW-0539">Nucleus</keyword>
<dbReference type="Pfam" id="PF22995">
    <property type="entry name" value="C2CH-3rd_BIRD-IDD"/>
    <property type="match status" value="1"/>
</dbReference>
<accession>A0A9R1WQC8</accession>
<dbReference type="PROSITE" id="PS50157">
    <property type="entry name" value="ZINC_FINGER_C2H2_2"/>
    <property type="match status" value="1"/>
</dbReference>
<evidence type="ECO:0000256" key="10">
    <source>
        <dbReference type="PROSITE-ProRule" id="PRU00042"/>
    </source>
</evidence>
<sequence length="356" mass="40057">MTNPTFLKGCFPFISHHPYYYLYHSSDNQSSASHPYLNMSSSLSSSPPPLKEALPLLSKLNLKRDLELEHRYPTYNTAIEDKNGCSFSTSTTTNTGSTTTVNVTLNIGLPTSYSQEKGINGDEVLLGFPCCPKQKGVNGEEMVHGFHWCPNASGKTGVTTRNETLLGFPLNTLKKTKEYWIPNPSQILAGPNQFSCPVCFKSFTRYNNLQMHMWGHGSQYRKGPESLKGSQPTAMLKLPCYCCAPGCKHHIDHPRSRPLKDFRTLQTHYKRKHGTKPFVCRKCGKAIAVKGDWRTHEKNCGRIWYCNCGSDFKHKRSLKDHVKAFGDGHVGASGTDLFQEQEDDEDEGMLSEIEYM</sequence>
<keyword evidence="13" id="KW-1185">Reference proteome</keyword>
<feature type="domain" description="C2H2-type" evidence="11">
    <location>
        <begin position="194"/>
        <end position="221"/>
    </location>
</feature>
<evidence type="ECO:0000256" key="5">
    <source>
        <dbReference type="ARBA" id="ARBA00022833"/>
    </source>
</evidence>
<evidence type="ECO:0000256" key="7">
    <source>
        <dbReference type="ARBA" id="ARBA00023163"/>
    </source>
</evidence>
<dbReference type="PROSITE" id="PS00028">
    <property type="entry name" value="ZINC_FINGER_C2H2_1"/>
    <property type="match status" value="1"/>
</dbReference>
<evidence type="ECO:0000313" key="13">
    <source>
        <dbReference type="Proteomes" id="UP000235145"/>
    </source>
</evidence>
<evidence type="ECO:0000256" key="8">
    <source>
        <dbReference type="ARBA" id="ARBA00023242"/>
    </source>
</evidence>